<dbReference type="Proteomes" id="UP000019443">
    <property type="component" value="Unassembled WGS sequence"/>
</dbReference>
<gene>
    <name evidence="1" type="ORF">LPU83_pLPU83b_0381</name>
</gene>
<reference evidence="1" key="1">
    <citation type="submission" date="2013-11" db="EMBL/GenBank/DDBJ databases">
        <title>Draft genome sequence of the broad-host-range Rhizobium sp. LPU83 strain, a member of the low-genetic diversity Oregon-like Rhizobium sp. group.</title>
        <authorList>
            <person name="Wibberg D."/>
            <person name="Puehler A."/>
            <person name="Schlueter A."/>
        </authorList>
    </citation>
    <scope>NUCLEOTIDE SEQUENCE [LARGE SCALE GENOMIC DNA]</scope>
    <source>
        <strain evidence="1">LPU83</strain>
        <plasmid evidence="1">pLPU83b</plasmid>
    </source>
</reference>
<evidence type="ECO:0000313" key="1">
    <source>
        <dbReference type="EMBL" id="CDM60368.1"/>
    </source>
</evidence>
<name>W6RN94_9HYPH</name>
<dbReference type="EMBL" id="CBYB010000036">
    <property type="protein sequence ID" value="CDM60368.1"/>
    <property type="molecule type" value="Genomic_DNA"/>
</dbReference>
<organism evidence="1 2">
    <name type="scientific">Rhizobium favelukesii</name>
    <dbReference type="NCBI Taxonomy" id="348824"/>
    <lineage>
        <taxon>Bacteria</taxon>
        <taxon>Pseudomonadati</taxon>
        <taxon>Pseudomonadota</taxon>
        <taxon>Alphaproteobacteria</taxon>
        <taxon>Hyphomicrobiales</taxon>
        <taxon>Rhizobiaceae</taxon>
        <taxon>Rhizobium/Agrobacterium group</taxon>
        <taxon>Rhizobium</taxon>
    </lineage>
</organism>
<dbReference type="AlphaFoldDB" id="W6RN94"/>
<geneLocation type="plasmid" evidence="1">
    <name>pLPU83b</name>
</geneLocation>
<keyword evidence="1" id="KW-0614">Plasmid</keyword>
<protein>
    <submittedName>
        <fullName evidence="1">Uncharacterized protein</fullName>
    </submittedName>
</protein>
<comment type="caution">
    <text evidence="1">The sequence shown here is derived from an EMBL/GenBank/DDBJ whole genome shotgun (WGS) entry which is preliminary data.</text>
</comment>
<evidence type="ECO:0000313" key="2">
    <source>
        <dbReference type="Proteomes" id="UP000019443"/>
    </source>
</evidence>
<dbReference type="RefSeq" id="WP_231052315.1">
    <property type="nucleotide sequence ID" value="NZ_ATTO01000173.1"/>
</dbReference>
<proteinExistence type="predicted"/>
<keyword evidence="2" id="KW-1185">Reference proteome</keyword>
<accession>W6RN94</accession>
<sequence length="279" mass="29712">MARDRRHFTLNGLGKVRPFAAKTGGSASHPSDVNNRQAHAQALLAALDHLPDLAQDNLPGVYLAIEGRPNEVMVTKSLNASGLTLLRVEKPAGAPAEATVFASEKGLAKLRQKIEAFGGDIPRKEDGSTGAPQNADLVQSISAISEAGLRALWRSPGARFPAQVGKKPWEVWLDKNSAAAFVDRAAEYGVAVGTDRLEFPEDLVVIAVATNEELAAAVRSLGCVRALATPTRTADDFDAMPVEEQLDWVDDLSNRTTFEATVDPNFITCSIAASAGHIH</sequence>